<proteinExistence type="predicted"/>
<sequence>MDHYIGWLLQKLKVDNLYNNTLIIVTSDHGELFGEHGKFGHGHYLYQEELHVPLFIKYPAGEVSPRRTDLRLQLTDILPMICERVGITIPENIQGASPSQIKHPIIAETYPLPLISKDGSWQSIFEGDFKFIWNSKDQHMLFNLKDDPEENVNIIGQDSKRTEGMMTQLEQYLAKLPKPGLAVPAGEPDDQTKEALKSLGYVN</sequence>
<dbReference type="GO" id="GO:0004065">
    <property type="term" value="F:arylsulfatase activity"/>
    <property type="evidence" value="ECO:0007669"/>
    <property type="project" value="TreeGrafter"/>
</dbReference>
<dbReference type="AlphaFoldDB" id="A0A0F9D156"/>
<evidence type="ECO:0000256" key="1">
    <source>
        <dbReference type="SAM" id="MobiDB-lite"/>
    </source>
</evidence>
<dbReference type="Gene3D" id="3.40.720.10">
    <property type="entry name" value="Alkaline Phosphatase, subunit A"/>
    <property type="match status" value="1"/>
</dbReference>
<dbReference type="SUPFAM" id="SSF53649">
    <property type="entry name" value="Alkaline phosphatase-like"/>
    <property type="match status" value="1"/>
</dbReference>
<reference evidence="3" key="1">
    <citation type="journal article" date="2015" name="Nature">
        <title>Complex archaea that bridge the gap between prokaryotes and eukaryotes.</title>
        <authorList>
            <person name="Spang A."/>
            <person name="Saw J.H."/>
            <person name="Jorgensen S.L."/>
            <person name="Zaremba-Niedzwiedzka K."/>
            <person name="Martijn J."/>
            <person name="Lind A.E."/>
            <person name="van Eijk R."/>
            <person name="Schleper C."/>
            <person name="Guy L."/>
            <person name="Ettema T.J."/>
        </authorList>
    </citation>
    <scope>NUCLEOTIDE SEQUENCE</scope>
</reference>
<gene>
    <name evidence="3" type="ORF">LCGC14_2257350</name>
</gene>
<dbReference type="PANTHER" id="PTHR46615:SF1">
    <property type="entry name" value="ARYLSULFATASE K"/>
    <property type="match status" value="1"/>
</dbReference>
<evidence type="ECO:0000313" key="3">
    <source>
        <dbReference type="EMBL" id="KKL55244.1"/>
    </source>
</evidence>
<dbReference type="Pfam" id="PF00884">
    <property type="entry name" value="Sulfatase"/>
    <property type="match status" value="1"/>
</dbReference>
<feature type="domain" description="Sulfatase N-terminal" evidence="2">
    <location>
        <begin position="1"/>
        <end position="86"/>
    </location>
</feature>
<dbReference type="EMBL" id="LAZR01030909">
    <property type="protein sequence ID" value="KKL55244.1"/>
    <property type="molecule type" value="Genomic_DNA"/>
</dbReference>
<evidence type="ECO:0000259" key="2">
    <source>
        <dbReference type="Pfam" id="PF00884"/>
    </source>
</evidence>
<comment type="caution">
    <text evidence="3">The sequence shown here is derived from an EMBL/GenBank/DDBJ whole genome shotgun (WGS) entry which is preliminary data.</text>
</comment>
<dbReference type="InterPro" id="IPR000917">
    <property type="entry name" value="Sulfatase_N"/>
</dbReference>
<dbReference type="PANTHER" id="PTHR46615">
    <property type="entry name" value="ARYLSULFATASE K"/>
    <property type="match status" value="1"/>
</dbReference>
<dbReference type="InterPro" id="IPR051849">
    <property type="entry name" value="GAG-degrading_sulfatase"/>
</dbReference>
<name>A0A0F9D156_9ZZZZ</name>
<organism evidence="3">
    <name type="scientific">marine sediment metagenome</name>
    <dbReference type="NCBI Taxonomy" id="412755"/>
    <lineage>
        <taxon>unclassified sequences</taxon>
        <taxon>metagenomes</taxon>
        <taxon>ecological metagenomes</taxon>
    </lineage>
</organism>
<dbReference type="GO" id="GO:0015024">
    <property type="term" value="F:glucuronate-2-sulfatase activity"/>
    <property type="evidence" value="ECO:0007669"/>
    <property type="project" value="TreeGrafter"/>
</dbReference>
<dbReference type="InterPro" id="IPR017850">
    <property type="entry name" value="Alkaline_phosphatase_core_sf"/>
</dbReference>
<accession>A0A0F9D156</accession>
<protein>
    <recommendedName>
        <fullName evidence="2">Sulfatase N-terminal domain-containing protein</fullName>
    </recommendedName>
</protein>
<feature type="region of interest" description="Disordered" evidence="1">
    <location>
        <begin position="180"/>
        <end position="203"/>
    </location>
</feature>